<dbReference type="AlphaFoldDB" id="A0A975U0Y5"/>
<name>A0A975U0Y5_9PROT</name>
<reference evidence="1" key="1">
    <citation type="submission" date="2021-06" db="EMBL/GenBank/DDBJ databases">
        <title>Elioraea tepida, sp. nov., a moderately thermophilic aerobic anoxygenic phototrophic bacterium isolated from an alkaline siliceous hot spring mat community in Yellowstone National Park, WY, USA.</title>
        <authorList>
            <person name="Saini M.K."/>
            <person name="Yoshida S."/>
            <person name="Sebastian A."/>
            <person name="Hirose S."/>
            <person name="Hara E."/>
            <person name="Tamaki H."/>
            <person name="Soulier N.T."/>
            <person name="Albert I."/>
            <person name="Hanada S."/>
            <person name="Bryant D.A."/>
            <person name="Tank M."/>
        </authorList>
    </citation>
    <scope>NUCLEOTIDE SEQUENCE</scope>
    <source>
        <strain evidence="1">MS-P2</strain>
    </source>
</reference>
<dbReference type="GO" id="GO:0006099">
    <property type="term" value="P:tricarboxylic acid cycle"/>
    <property type="evidence" value="ECO:0007669"/>
    <property type="project" value="TreeGrafter"/>
</dbReference>
<dbReference type="Proteomes" id="UP000694001">
    <property type="component" value="Chromosome"/>
</dbReference>
<dbReference type="EMBL" id="CP076448">
    <property type="protein sequence ID" value="QXM24254.1"/>
    <property type="molecule type" value="Genomic_DNA"/>
</dbReference>
<accession>A0A975U0Y5</accession>
<proteinExistence type="predicted"/>
<organism evidence="1 2">
    <name type="scientific">Elioraea tepida</name>
    <dbReference type="NCBI Taxonomy" id="2843330"/>
    <lineage>
        <taxon>Bacteria</taxon>
        <taxon>Pseudomonadati</taxon>
        <taxon>Pseudomonadota</taxon>
        <taxon>Alphaproteobacteria</taxon>
        <taxon>Acetobacterales</taxon>
        <taxon>Elioraeaceae</taxon>
        <taxon>Elioraea</taxon>
    </lineage>
</organism>
<dbReference type="InterPro" id="IPR005631">
    <property type="entry name" value="SDH"/>
</dbReference>
<evidence type="ECO:0000313" key="2">
    <source>
        <dbReference type="Proteomes" id="UP000694001"/>
    </source>
</evidence>
<dbReference type="PANTHER" id="PTHR12469">
    <property type="entry name" value="PROTEIN EMI5 HOMOLOG, MITOCHONDRIAL"/>
    <property type="match status" value="1"/>
</dbReference>
<protein>
    <submittedName>
        <fullName evidence="1">Succinate dehydrogenase assembly factor 2</fullName>
    </submittedName>
</protein>
<dbReference type="Pfam" id="PF03937">
    <property type="entry name" value="Sdh5"/>
    <property type="match status" value="1"/>
</dbReference>
<dbReference type="KEGG" id="elio:KO353_13475"/>
<dbReference type="PANTHER" id="PTHR12469:SF2">
    <property type="entry name" value="SUCCINATE DEHYDROGENASE ASSEMBLY FACTOR 2, MITOCHONDRIAL"/>
    <property type="match status" value="1"/>
</dbReference>
<keyword evidence="2" id="KW-1185">Reference proteome</keyword>
<evidence type="ECO:0000313" key="1">
    <source>
        <dbReference type="EMBL" id="QXM24254.1"/>
    </source>
</evidence>
<sequence length="99" mass="10893">MTDALADPRRRRLLFRACHRGTHETDLLVGGFVAEAIGTLDESELDALEAVLELPDLDLFDWLTGRRPVPPEVHSPLLERMVAWSLAQRGVTAPGNGHG</sequence>
<gene>
    <name evidence="1" type="ORF">KO353_13475</name>
</gene>
<dbReference type="RefSeq" id="WP_218285284.1">
    <property type="nucleotide sequence ID" value="NZ_CP076448.1"/>
</dbReference>